<proteinExistence type="inferred from homology"/>
<feature type="region of interest" description="Disordered" evidence="2">
    <location>
        <begin position="1"/>
        <end position="22"/>
    </location>
</feature>
<accession>A0A1X6NFA9</accession>
<evidence type="ECO:0000313" key="5">
    <source>
        <dbReference type="Proteomes" id="UP000194127"/>
    </source>
</evidence>
<keyword evidence="1" id="KW-0694">RNA-binding</keyword>
<evidence type="ECO:0000259" key="3">
    <source>
        <dbReference type="Pfam" id="PF05183"/>
    </source>
</evidence>
<dbReference type="Pfam" id="PF05183">
    <property type="entry name" value="RdRP"/>
    <property type="match status" value="1"/>
</dbReference>
<feature type="compositionally biased region" description="Polar residues" evidence="2">
    <location>
        <begin position="242"/>
        <end position="251"/>
    </location>
</feature>
<sequence>MAPGPMEESEEEFWQEENSGERDFWKQALHQADVEDGVLHRARLLCTPMSSPKPKSPSKKRSKPKRMAEKGVATDVASGVFKRKRKNITSYGTMTQTSSTSQSEEERYYTAEGSDADEKEVVDTDVDPTPPQTQESSFAFSTQFPSRATSMTSVSTVSSLSSASSKKRTLDYADVFAGPSSPGPRVSIKARKKTRQMDSSSTSSIPRDSTSTLHVPAPLRFPPPACHSEMVPLPQITPSPSRPESVNSAATTMKGDDPQTPSKAAPLNASAQISRTDRLRQSITIALQSASKSSTSAIRASAADPVIIAHSRNVQAMLDAEQVSWGVQYEIARGICSGLWTWQDVTMEKLERLRGPNQMAAPRVHAVMLSRASDRTPVTDMPLWIELDREQAALADDPTRGLGLQGEWQGEANWYGGRIQQVARLVKQDKGAPTPYTVVLEKMLKRKSTRFARFLGSRRVLQVSIPQELMRGAEVSCVRDFLAQRFVLCGRVFVSFATKEHKVFMMETNEDFERVADSRGDQHRISLEQFVDWHNPLALNAWQPTSKWITRFELGLSTSMPVLRFRGVGIDIEYIDDLVAPYHSSLKKAPTENIFTDGCGYMNGAALTAIGRLIGYSERPTVVQGRFAGSKGLWALHPEDQEPNALPRMWIRSSQQKIKHHDEKLGPAQLTFDLVAPPRITIPARLSMYTIMNLSHNGVPDETFIKLMQDGLKKEVEALTTWDGPHAMVLLWHAVNQVGHVTLSKLRQQAAGGARILGFGRAQDRDDWEDDDVDDGLEDETLEVGSLEYEGEPTSVSAAVLELLQAGFQPLKLPLLYEKLRKVVADRIEDYIRNYKITVPRSAEAFIIPDPYGVLEEGQIHFKSTQNLKDPLEESNPTIVTGDVLIYRNPTRVPSDVRKVKAVSHPKLDKYVNVIVLPVKGSRSLANILAGGDVDGDVCTCIFDPDLVDSFENSPINDPPPGFKETFFEAEGSIEQVFGLKQRLAELGNPSQQIELSKVLLSGLSEVPIGLYSTMHENTAYAFGFCTVLDSRKTGLRVKDGVFKKDKQQYDKEKPDCMTKSSTASTVLNGPYKSRLRRQIRRRFVLETLLDAGRTLQSELLAKYDGMRADLAQQPDNDLLRPYQQASRLATTIATQGLRSLQSETTSILEHVHRGLQAWRSLSSKSPQSPAKASPSKSRVDAKAKAEKGKPYKDLAISFMRDLHNVPHFAEFPVRLDAILASCAYQENPKFAFSVAFRSLCKIKAEASGSAALSRTFAEVMTVPSAAVKVLSQT</sequence>
<dbReference type="InterPro" id="IPR007855">
    <property type="entry name" value="RDRP"/>
</dbReference>
<dbReference type="GO" id="GO:0031380">
    <property type="term" value="C:nuclear RNA-directed RNA polymerase complex"/>
    <property type="evidence" value="ECO:0007669"/>
    <property type="project" value="TreeGrafter"/>
</dbReference>
<feature type="compositionally biased region" description="Basic residues" evidence="2">
    <location>
        <begin position="56"/>
        <end position="65"/>
    </location>
</feature>
<dbReference type="InterPro" id="IPR057596">
    <property type="entry name" value="RDRP_core"/>
</dbReference>
<evidence type="ECO:0000256" key="1">
    <source>
        <dbReference type="RuleBase" id="RU363098"/>
    </source>
</evidence>
<feature type="compositionally biased region" description="Acidic residues" evidence="2">
    <location>
        <begin position="114"/>
        <end position="126"/>
    </location>
</feature>
<evidence type="ECO:0000256" key="2">
    <source>
        <dbReference type="SAM" id="MobiDB-lite"/>
    </source>
</evidence>
<dbReference type="GeneID" id="36328638"/>
<feature type="compositionally biased region" description="Basic and acidic residues" evidence="2">
    <location>
        <begin position="1178"/>
        <end position="1187"/>
    </location>
</feature>
<dbReference type="GO" id="GO:0030422">
    <property type="term" value="P:siRNA processing"/>
    <property type="evidence" value="ECO:0007669"/>
    <property type="project" value="TreeGrafter"/>
</dbReference>
<name>A0A1X6NFA9_9APHY</name>
<feature type="compositionally biased region" description="Low complexity" evidence="2">
    <location>
        <begin position="89"/>
        <end position="102"/>
    </location>
</feature>
<evidence type="ECO:0000313" key="4">
    <source>
        <dbReference type="EMBL" id="OSX67200.1"/>
    </source>
</evidence>
<feature type="domain" description="RDRP core" evidence="3">
    <location>
        <begin position="434"/>
        <end position="1063"/>
    </location>
</feature>
<organism evidence="4 5">
    <name type="scientific">Postia placenta MAD-698-R-SB12</name>
    <dbReference type="NCBI Taxonomy" id="670580"/>
    <lineage>
        <taxon>Eukaryota</taxon>
        <taxon>Fungi</taxon>
        <taxon>Dikarya</taxon>
        <taxon>Basidiomycota</taxon>
        <taxon>Agaricomycotina</taxon>
        <taxon>Agaricomycetes</taxon>
        <taxon>Polyporales</taxon>
        <taxon>Adustoporiaceae</taxon>
        <taxon>Rhodonia</taxon>
    </lineage>
</organism>
<keyword evidence="5" id="KW-1185">Reference proteome</keyword>
<reference evidence="4 5" key="1">
    <citation type="submission" date="2017-04" db="EMBL/GenBank/DDBJ databases">
        <title>Genome Sequence of the Model Brown-Rot Fungus Postia placenta SB12.</title>
        <authorList>
            <consortium name="DOE Joint Genome Institute"/>
            <person name="Gaskell J."/>
            <person name="Kersten P."/>
            <person name="Larrondo L.F."/>
            <person name="Canessa P."/>
            <person name="Martinez D."/>
            <person name="Hibbett D."/>
            <person name="Schmoll M."/>
            <person name="Kubicek C.P."/>
            <person name="Martinez A.T."/>
            <person name="Yadav J."/>
            <person name="Master E."/>
            <person name="Magnuson J.K."/>
            <person name="James T."/>
            <person name="Yaver D."/>
            <person name="Berka R."/>
            <person name="Labutti K."/>
            <person name="Lipzen A."/>
            <person name="Aerts A."/>
            <person name="Barry K."/>
            <person name="Henrissat B."/>
            <person name="Blanchette R."/>
            <person name="Grigoriev I."/>
            <person name="Cullen D."/>
        </authorList>
    </citation>
    <scope>NUCLEOTIDE SEQUENCE [LARGE SCALE GENOMIC DNA]</scope>
    <source>
        <strain evidence="4 5">MAD-698-R-SB12</strain>
    </source>
</reference>
<keyword evidence="1" id="KW-0696">RNA-directed RNA polymerase</keyword>
<feature type="region of interest" description="Disordered" evidence="2">
    <location>
        <begin position="174"/>
        <end position="212"/>
    </location>
</feature>
<comment type="similarity">
    <text evidence="1">Belongs to the RdRP family.</text>
</comment>
<dbReference type="EC" id="2.7.7.48" evidence="1"/>
<feature type="compositionally biased region" description="Low complexity" evidence="2">
    <location>
        <begin position="1161"/>
        <end position="1177"/>
    </location>
</feature>
<keyword evidence="1" id="KW-0548">Nucleotidyltransferase</keyword>
<keyword evidence="1" id="KW-0808">Transferase</keyword>
<dbReference type="RefSeq" id="XP_024343994.1">
    <property type="nucleotide sequence ID" value="XM_024483689.1"/>
</dbReference>
<dbReference type="PANTHER" id="PTHR23079:SF14">
    <property type="entry name" value="RNA-DEPENDENT RNA POLYMERASE"/>
    <property type="match status" value="1"/>
</dbReference>
<dbReference type="OrthoDB" id="10055769at2759"/>
<protein>
    <recommendedName>
        <fullName evidence="1">RNA-dependent RNA polymerase</fullName>
        <ecNumber evidence="1">2.7.7.48</ecNumber>
    </recommendedName>
</protein>
<feature type="region of interest" description="Disordered" evidence="2">
    <location>
        <begin position="235"/>
        <end position="275"/>
    </location>
</feature>
<feature type="compositionally biased region" description="Polar residues" evidence="2">
    <location>
        <begin position="132"/>
        <end position="145"/>
    </location>
</feature>
<dbReference type="GO" id="GO:0003723">
    <property type="term" value="F:RNA binding"/>
    <property type="evidence" value="ECO:0007669"/>
    <property type="project" value="UniProtKB-KW"/>
</dbReference>
<dbReference type="STRING" id="670580.A0A1X6NFA9"/>
<dbReference type="EMBL" id="KZ110591">
    <property type="protein sequence ID" value="OSX67200.1"/>
    <property type="molecule type" value="Genomic_DNA"/>
</dbReference>
<dbReference type="GO" id="GO:0003968">
    <property type="term" value="F:RNA-directed RNA polymerase activity"/>
    <property type="evidence" value="ECO:0007669"/>
    <property type="project" value="UniProtKB-KW"/>
</dbReference>
<feature type="region of interest" description="Disordered" evidence="2">
    <location>
        <begin position="45"/>
        <end position="151"/>
    </location>
</feature>
<gene>
    <name evidence="4" type="ORF">POSPLADRAFT_1127992</name>
</gene>
<dbReference type="AlphaFoldDB" id="A0A1X6NFA9"/>
<comment type="catalytic activity">
    <reaction evidence="1">
        <text>RNA(n) + a ribonucleoside 5'-triphosphate = RNA(n+1) + diphosphate</text>
        <dbReference type="Rhea" id="RHEA:21248"/>
        <dbReference type="Rhea" id="RHEA-COMP:14527"/>
        <dbReference type="Rhea" id="RHEA-COMP:17342"/>
        <dbReference type="ChEBI" id="CHEBI:33019"/>
        <dbReference type="ChEBI" id="CHEBI:61557"/>
        <dbReference type="ChEBI" id="CHEBI:140395"/>
        <dbReference type="EC" id="2.7.7.48"/>
    </reaction>
</comment>
<feature type="region of interest" description="Disordered" evidence="2">
    <location>
        <begin position="1160"/>
        <end position="1187"/>
    </location>
</feature>
<dbReference type="Proteomes" id="UP000194127">
    <property type="component" value="Unassembled WGS sequence"/>
</dbReference>
<dbReference type="PANTHER" id="PTHR23079">
    <property type="entry name" value="RNA-DEPENDENT RNA POLYMERASE"/>
    <property type="match status" value="1"/>
</dbReference>
<feature type="compositionally biased region" description="Low complexity" evidence="2">
    <location>
        <begin position="199"/>
        <end position="212"/>
    </location>
</feature>